<dbReference type="InterPro" id="IPR036866">
    <property type="entry name" value="RibonucZ/Hydroxyglut_hydro"/>
</dbReference>
<dbReference type="Pfam" id="PF00258">
    <property type="entry name" value="Flavodoxin_1"/>
    <property type="match status" value="1"/>
</dbReference>
<dbReference type="Gene3D" id="3.60.15.10">
    <property type="entry name" value="Ribonuclease Z/Hydroxyacylglutathione hydrolase-like"/>
    <property type="match status" value="1"/>
</dbReference>
<accession>J9GR36</accession>
<comment type="caution">
    <text evidence="2">The sequence shown here is derived from an EMBL/GenBank/DDBJ whole genome shotgun (WGS) entry which is preliminary data.</text>
</comment>
<dbReference type="CDD" id="cd07709">
    <property type="entry name" value="flavodiiron_proteins_MBL-fold"/>
    <property type="match status" value="1"/>
</dbReference>
<protein>
    <submittedName>
        <fullName evidence="2">Metallo-beta-lactamase domain protein</fullName>
    </submittedName>
</protein>
<dbReference type="PANTHER" id="PTHR43717:SF1">
    <property type="entry name" value="ANAEROBIC NITRIC OXIDE REDUCTASE FLAVORUBREDOXIN"/>
    <property type="match status" value="1"/>
</dbReference>
<dbReference type="PANTHER" id="PTHR43717">
    <property type="entry name" value="ANAEROBIC NITRIC OXIDE REDUCTASE FLAVORUBREDOXIN"/>
    <property type="match status" value="1"/>
</dbReference>
<dbReference type="Pfam" id="PF19583">
    <property type="entry name" value="ODP"/>
    <property type="match status" value="1"/>
</dbReference>
<reference evidence="2" key="1">
    <citation type="journal article" date="2012" name="PLoS ONE">
        <title>Gene sets for utilization of primary and secondary nutrition supplies in the distal gut of endangered iberian lynx.</title>
        <authorList>
            <person name="Alcaide M."/>
            <person name="Messina E."/>
            <person name="Richter M."/>
            <person name="Bargiela R."/>
            <person name="Peplies J."/>
            <person name="Huws S.A."/>
            <person name="Newbold C.J."/>
            <person name="Golyshin P.N."/>
            <person name="Simon M.A."/>
            <person name="Lopez G."/>
            <person name="Yakimov M.M."/>
            <person name="Ferrer M."/>
        </authorList>
    </citation>
    <scope>NUCLEOTIDE SEQUENCE</scope>
</reference>
<dbReference type="InterPro" id="IPR045761">
    <property type="entry name" value="ODP_dom"/>
</dbReference>
<gene>
    <name evidence="2" type="ORF">EVA_01470</name>
</gene>
<dbReference type="InterPro" id="IPR008254">
    <property type="entry name" value="Flavodoxin/NO_synth"/>
</dbReference>
<dbReference type="SUPFAM" id="SSF56281">
    <property type="entry name" value="Metallo-hydrolase/oxidoreductase"/>
    <property type="match status" value="1"/>
</dbReference>
<dbReference type="PROSITE" id="PS50902">
    <property type="entry name" value="FLAVODOXIN_LIKE"/>
    <property type="match status" value="1"/>
</dbReference>
<dbReference type="Gene3D" id="3.40.50.360">
    <property type="match status" value="1"/>
</dbReference>
<feature type="domain" description="Flavodoxin-like" evidence="1">
    <location>
        <begin position="144"/>
        <end position="283"/>
    </location>
</feature>
<sequence length="288" mass="31963">MVQGFYAEPTENDFVVVEGTTLCLGKRTLRFHLAPMLHWPETMVTYELTDGILFSGDAFGCFGALDGAIMDSQMDTTHYWSEMERYYAAILGGYNKPVQMALKKLGALEINMICSTHGPIWTEQAGKAIELYRRMSSGETEQGLVICYGSMYGNTQRVAEAIARGAAEAGLRKIIVHNLSVSQPSFVLADIFRYKGLAIGGPTYNGGLFAVVDDLLERLSHRYVEKHVLGYFGGCAWSPQVARCIAEYNEKMKMEVIQEPMEWKFGANTDVLARARALGRALAEAQLK</sequence>
<evidence type="ECO:0000313" key="2">
    <source>
        <dbReference type="EMBL" id="EJX10339.1"/>
    </source>
</evidence>
<dbReference type="AlphaFoldDB" id="J9GR36"/>
<organism evidence="2">
    <name type="scientific">gut metagenome</name>
    <dbReference type="NCBI Taxonomy" id="749906"/>
    <lineage>
        <taxon>unclassified sequences</taxon>
        <taxon>metagenomes</taxon>
        <taxon>organismal metagenomes</taxon>
    </lineage>
</organism>
<dbReference type="GO" id="GO:0010181">
    <property type="term" value="F:FMN binding"/>
    <property type="evidence" value="ECO:0007669"/>
    <property type="project" value="InterPro"/>
</dbReference>
<evidence type="ECO:0000259" key="1">
    <source>
        <dbReference type="PROSITE" id="PS50902"/>
    </source>
</evidence>
<proteinExistence type="predicted"/>
<dbReference type="SUPFAM" id="SSF52218">
    <property type="entry name" value="Flavoproteins"/>
    <property type="match status" value="1"/>
</dbReference>
<name>J9GR36_9ZZZZ</name>
<dbReference type="InterPro" id="IPR029039">
    <property type="entry name" value="Flavoprotein-like_sf"/>
</dbReference>
<dbReference type="EMBL" id="AMCI01000206">
    <property type="protein sequence ID" value="EJX10339.1"/>
    <property type="molecule type" value="Genomic_DNA"/>
</dbReference>